<dbReference type="CDD" id="cd00024">
    <property type="entry name" value="CD_CSD"/>
    <property type="match status" value="1"/>
</dbReference>
<gene>
    <name evidence="2" type="ORF">CYY_009773</name>
</gene>
<dbReference type="Gene3D" id="3.30.420.10">
    <property type="entry name" value="Ribonuclease H-like superfamily/Ribonuclease H"/>
    <property type="match status" value="1"/>
</dbReference>
<protein>
    <recommendedName>
        <fullName evidence="1">Integrase catalytic domain-containing protein</fullName>
    </recommendedName>
</protein>
<organism evidence="2 3">
    <name type="scientific">Polysphondylium violaceum</name>
    <dbReference type="NCBI Taxonomy" id="133409"/>
    <lineage>
        <taxon>Eukaryota</taxon>
        <taxon>Amoebozoa</taxon>
        <taxon>Evosea</taxon>
        <taxon>Eumycetozoa</taxon>
        <taxon>Dictyostelia</taxon>
        <taxon>Dictyosteliales</taxon>
        <taxon>Dictyosteliaceae</taxon>
        <taxon>Polysphondylium</taxon>
    </lineage>
</organism>
<dbReference type="InterPro" id="IPR036397">
    <property type="entry name" value="RNaseH_sf"/>
</dbReference>
<dbReference type="AlphaFoldDB" id="A0A8J4PKW8"/>
<dbReference type="Proteomes" id="UP000695562">
    <property type="component" value="Unassembled WGS sequence"/>
</dbReference>
<dbReference type="InterPro" id="IPR012337">
    <property type="entry name" value="RNaseH-like_sf"/>
</dbReference>
<dbReference type="GO" id="GO:0015074">
    <property type="term" value="P:DNA integration"/>
    <property type="evidence" value="ECO:0007669"/>
    <property type="project" value="InterPro"/>
</dbReference>
<keyword evidence="3" id="KW-1185">Reference proteome</keyword>
<reference evidence="2" key="1">
    <citation type="submission" date="2020-01" db="EMBL/GenBank/DDBJ databases">
        <title>Development of genomics and gene disruption for Polysphondylium violaceum indicates a role for the polyketide synthase stlB in stalk morphogenesis.</title>
        <authorList>
            <person name="Narita B."/>
            <person name="Kawabe Y."/>
            <person name="Kin K."/>
            <person name="Saito T."/>
            <person name="Gibbs R."/>
            <person name="Kuspa A."/>
            <person name="Muzny D."/>
            <person name="Queller D."/>
            <person name="Richards S."/>
            <person name="Strassman J."/>
            <person name="Sucgang R."/>
            <person name="Worley K."/>
            <person name="Schaap P."/>
        </authorList>
    </citation>
    <scope>NUCLEOTIDE SEQUENCE</scope>
    <source>
        <strain evidence="2">QSvi11</strain>
    </source>
</reference>
<dbReference type="InterPro" id="IPR050951">
    <property type="entry name" value="Retrovirus_Pol_polyprotein"/>
</dbReference>
<name>A0A8J4PKW8_9MYCE</name>
<proteinExistence type="predicted"/>
<dbReference type="GO" id="GO:0003676">
    <property type="term" value="F:nucleic acid binding"/>
    <property type="evidence" value="ECO:0007669"/>
    <property type="project" value="InterPro"/>
</dbReference>
<dbReference type="SUPFAM" id="SSF53098">
    <property type="entry name" value="Ribonuclease H-like"/>
    <property type="match status" value="1"/>
</dbReference>
<dbReference type="PROSITE" id="PS50994">
    <property type="entry name" value="INTEGRASE"/>
    <property type="match status" value="1"/>
</dbReference>
<dbReference type="EMBL" id="AJWJ01000802">
    <property type="protein sequence ID" value="KAF2068902.1"/>
    <property type="molecule type" value="Genomic_DNA"/>
</dbReference>
<dbReference type="PANTHER" id="PTHR37984">
    <property type="entry name" value="PROTEIN CBG26694"/>
    <property type="match status" value="1"/>
</dbReference>
<comment type="caution">
    <text evidence="2">The sequence shown here is derived from an EMBL/GenBank/DDBJ whole genome shotgun (WGS) entry which is preliminary data.</text>
</comment>
<evidence type="ECO:0000259" key="1">
    <source>
        <dbReference type="PROSITE" id="PS50994"/>
    </source>
</evidence>
<evidence type="ECO:0000313" key="2">
    <source>
        <dbReference type="EMBL" id="KAF2068902.1"/>
    </source>
</evidence>
<feature type="domain" description="Integrase catalytic" evidence="1">
    <location>
        <begin position="1"/>
        <end position="66"/>
    </location>
</feature>
<accession>A0A8J4PKW8</accession>
<dbReference type="InterPro" id="IPR001584">
    <property type="entry name" value="Integrase_cat-core"/>
</dbReference>
<dbReference type="PANTHER" id="PTHR37984:SF5">
    <property type="entry name" value="PROTEIN NYNRIN-LIKE"/>
    <property type="match status" value="1"/>
</dbReference>
<dbReference type="OrthoDB" id="1935586at2759"/>
<evidence type="ECO:0000313" key="3">
    <source>
        <dbReference type="Proteomes" id="UP000695562"/>
    </source>
</evidence>
<sequence>MTVAHRPQADGQTERVNQEIKRILIKFVSEYGNDWANIIGLVEFSINSAYNKTTKFSPFQIVYGFNPATPVNHFSPKMGKINIDTIKALVRDNILDSQVEAQKYYNKGRATNTLKEGDKVFVKRSDFADIKDVVAKKLLTKNAGPYIIQEIRGNNAVLDLSNTIHERKNHTLNIDQLIKIKEDIDFPRVGISMPNPISDDNRYEIEKVVNYDKDKNKLQVKFKGYGDIEWVEIDEQNKYLVDKFIKEKGEESILNSRKRKQEDAKIKANNKKQKVTINKPSIVVVPQNDSKHKVTKTVINKPTVATQPEHKVANKIVKQDTNSKTNQPATKSVVVVNKTVASQNVSSTANTNNPKNVIVNRSANVSVAPRKNYSNIKFNNKYMAIGKPTTKGMLVPLPSNHK</sequence>